<evidence type="ECO:0000313" key="3">
    <source>
        <dbReference type="EMBL" id="KAK5779363.1"/>
    </source>
</evidence>
<dbReference type="InterPro" id="IPR031581">
    <property type="entry name" value="Csg2"/>
</dbReference>
<keyword evidence="1" id="KW-0472">Membrane</keyword>
<keyword evidence="4" id="KW-1185">Reference proteome</keyword>
<keyword evidence="1" id="KW-1133">Transmembrane helix</keyword>
<evidence type="ECO:0000256" key="1">
    <source>
        <dbReference type="SAM" id="Phobius"/>
    </source>
</evidence>
<evidence type="ECO:0000256" key="2">
    <source>
        <dbReference type="SAM" id="SignalP"/>
    </source>
</evidence>
<dbReference type="GO" id="GO:0005789">
    <property type="term" value="C:endoplasmic reticulum membrane"/>
    <property type="evidence" value="ECO:0007669"/>
    <property type="project" value="InterPro"/>
</dbReference>
<keyword evidence="2" id="KW-0732">Signal</keyword>
<feature type="transmembrane region" description="Helical" evidence="1">
    <location>
        <begin position="319"/>
        <end position="342"/>
    </location>
</feature>
<dbReference type="PANTHER" id="PTHR19346">
    <property type="entry name" value="SUGAR PHOSPHATE TRANSPORTER DOMAIN-CONTAINING PROTEIN"/>
    <property type="match status" value="1"/>
</dbReference>
<dbReference type="AlphaFoldDB" id="A0AAN7WGC4"/>
<comment type="caution">
    <text evidence="3">The sequence shown here is derived from an EMBL/GenBank/DDBJ whole genome shotgun (WGS) entry which is preliminary data.</text>
</comment>
<feature type="transmembrane region" description="Helical" evidence="1">
    <location>
        <begin position="380"/>
        <end position="397"/>
    </location>
</feature>
<evidence type="ECO:0000313" key="4">
    <source>
        <dbReference type="Proteomes" id="UP001306508"/>
    </source>
</evidence>
<dbReference type="InterPro" id="IPR026505">
    <property type="entry name" value="Solute_c_fam_35_mem_F3/F4"/>
</dbReference>
<feature type="chain" id="PRO_5042915366" evidence="2">
    <location>
        <begin position="21"/>
        <end position="401"/>
    </location>
</feature>
<protein>
    <submittedName>
        <fullName evidence="3">Uncharacterized protein</fullName>
    </submittedName>
</protein>
<feature type="transmembrane region" description="Helical" evidence="1">
    <location>
        <begin position="349"/>
        <end position="368"/>
    </location>
</feature>
<feature type="signal peptide" evidence="2">
    <location>
        <begin position="1"/>
        <end position="20"/>
    </location>
</feature>
<keyword evidence="1" id="KW-0812">Transmembrane</keyword>
<dbReference type="Pfam" id="PF16965">
    <property type="entry name" value="CSG2"/>
    <property type="match status" value="1"/>
</dbReference>
<sequence length="401" mass="44814">MTTNLLWLTLLGSYIVQTKSFSKILGRPTHHNNNDYNNNIKLNISKNISNIHDTNNSITDESIKPIKNLSVQIAIVYFAAWFLLITLARFWNIPCKTSSLDSNDINNLSNINLNHEEFYNNSGSNNNDNRDNGTTISMLKSKFKQVSKIFILSLLLSITVLSYTLALTMTPAFDVTLIQNTSIFEITTLLYGVCGVAKRQNVFRNFIIMMVALIGILIVSYTNATCDLLAGKLSINKETGEVNDPFLFDRLKAALLCGLCSLTMGPFAILSHKWLTNQKLITNKKNIFAIAITSILLLVPFIPKQSSFWRDINSNNSSGWLFLILAIVGGVLPNIISIILLTKNSPPEFITTANLSVIILMGIVQGLSESGQTYVVRWEVIGYLMLTISSIILFFSLRNRK</sequence>
<feature type="transmembrane region" description="Helical" evidence="1">
    <location>
        <begin position="206"/>
        <end position="224"/>
    </location>
</feature>
<accession>A0AAN7WGC4</accession>
<feature type="transmembrane region" description="Helical" evidence="1">
    <location>
        <begin position="175"/>
        <end position="194"/>
    </location>
</feature>
<name>A0AAN7WGC4_9SACH</name>
<gene>
    <name evidence="3" type="ORF">RI543_003254</name>
</gene>
<reference evidence="4" key="1">
    <citation type="submission" date="2023-07" db="EMBL/GenBank/DDBJ databases">
        <title>A draft genome of Kazachstania heterogenica Y-27499.</title>
        <authorList>
            <person name="Donic C."/>
            <person name="Kralova J.S."/>
            <person name="Fidel L."/>
            <person name="Ben-Dor S."/>
            <person name="Jung S."/>
        </authorList>
    </citation>
    <scope>NUCLEOTIDE SEQUENCE [LARGE SCALE GENOMIC DNA]</scope>
    <source>
        <strain evidence="4">Y27499</strain>
    </source>
</reference>
<feature type="transmembrane region" description="Helical" evidence="1">
    <location>
        <begin position="253"/>
        <end position="275"/>
    </location>
</feature>
<feature type="transmembrane region" description="Helical" evidence="1">
    <location>
        <begin position="69"/>
        <end position="91"/>
    </location>
</feature>
<organism evidence="3 4">
    <name type="scientific">Arxiozyma heterogenica</name>
    <dbReference type="NCBI Taxonomy" id="278026"/>
    <lineage>
        <taxon>Eukaryota</taxon>
        <taxon>Fungi</taxon>
        <taxon>Dikarya</taxon>
        <taxon>Ascomycota</taxon>
        <taxon>Saccharomycotina</taxon>
        <taxon>Saccharomycetes</taxon>
        <taxon>Saccharomycetales</taxon>
        <taxon>Saccharomycetaceae</taxon>
        <taxon>Arxiozyma</taxon>
    </lineage>
</organism>
<dbReference type="EMBL" id="JAWIZZ010000047">
    <property type="protein sequence ID" value="KAK5779363.1"/>
    <property type="molecule type" value="Genomic_DNA"/>
</dbReference>
<feature type="transmembrane region" description="Helical" evidence="1">
    <location>
        <begin position="287"/>
        <end position="303"/>
    </location>
</feature>
<dbReference type="GO" id="GO:0006874">
    <property type="term" value="P:intracellular calcium ion homeostasis"/>
    <property type="evidence" value="ECO:0007669"/>
    <property type="project" value="InterPro"/>
</dbReference>
<dbReference type="PANTHER" id="PTHR19346:SF4">
    <property type="entry name" value="SUGAR PHOSPHATE TRANSPORTER DOMAIN-CONTAINING PROTEIN"/>
    <property type="match status" value="1"/>
</dbReference>
<feature type="transmembrane region" description="Helical" evidence="1">
    <location>
        <begin position="149"/>
        <end position="169"/>
    </location>
</feature>
<dbReference type="Proteomes" id="UP001306508">
    <property type="component" value="Unassembled WGS sequence"/>
</dbReference>
<proteinExistence type="predicted"/>
<dbReference type="GO" id="GO:0030234">
    <property type="term" value="F:enzyme regulator activity"/>
    <property type="evidence" value="ECO:0007669"/>
    <property type="project" value="InterPro"/>
</dbReference>